<gene>
    <name evidence="2" type="ORF">DI551_00780</name>
</gene>
<keyword evidence="1" id="KW-1133">Transmembrane helix</keyword>
<feature type="transmembrane region" description="Helical" evidence="1">
    <location>
        <begin position="49"/>
        <end position="73"/>
    </location>
</feature>
<dbReference type="Proteomes" id="UP000249417">
    <property type="component" value="Unassembled WGS sequence"/>
</dbReference>
<reference evidence="2 3" key="1">
    <citation type="submission" date="2017-08" db="EMBL/GenBank/DDBJ databases">
        <title>Infants hospitalized years apart are colonized by the same room-sourced microbial strains.</title>
        <authorList>
            <person name="Brooks B."/>
            <person name="Olm M.R."/>
            <person name="Firek B.A."/>
            <person name="Baker R."/>
            <person name="Thomas B.C."/>
            <person name="Morowitz M.J."/>
            <person name="Banfield J.F."/>
        </authorList>
    </citation>
    <scope>NUCLEOTIDE SEQUENCE [LARGE SCALE GENOMIC DNA]</scope>
    <source>
        <strain evidence="2">S2_005_002_R2_29</strain>
    </source>
</reference>
<organism evidence="2 3">
    <name type="scientific">Micavibrio aeruginosavorus</name>
    <dbReference type="NCBI Taxonomy" id="349221"/>
    <lineage>
        <taxon>Bacteria</taxon>
        <taxon>Pseudomonadati</taxon>
        <taxon>Bdellovibrionota</taxon>
        <taxon>Bdellovibrionia</taxon>
        <taxon>Bdellovibrionales</taxon>
        <taxon>Pseudobdellovibrionaceae</taxon>
        <taxon>Micavibrio</taxon>
    </lineage>
</organism>
<feature type="transmembrane region" description="Helical" evidence="1">
    <location>
        <begin position="155"/>
        <end position="178"/>
    </location>
</feature>
<sequence length="213" mass="23325">MALIFGSIFFGALCGWYRGGPLHNRDEIVGRIDPSWLRKTVDFIVQGDFVNAIAFGIFCAFVSDGPAFAVFLWEVAMMYRGATPGWGDYIGAAKGTRLGLHALPDGADLNLQTSEKFNLYKPLKEVAYIDKIIEKLLPHPRLWGIAGLSIRCGEWGLFIGAPFLNFLVPAAGLLAGPIVYLLSKILPDKYVWPCFEAIISALFWLAIAIGGNA</sequence>
<dbReference type="AlphaFoldDB" id="A0A2W5N8N2"/>
<keyword evidence="1" id="KW-0812">Transmembrane</keyword>
<evidence type="ECO:0000313" key="3">
    <source>
        <dbReference type="Proteomes" id="UP000249417"/>
    </source>
</evidence>
<keyword evidence="1" id="KW-0472">Membrane</keyword>
<dbReference type="EMBL" id="QFQB01000002">
    <property type="protein sequence ID" value="PZQ48898.1"/>
    <property type="molecule type" value="Genomic_DNA"/>
</dbReference>
<proteinExistence type="predicted"/>
<name>A0A2W5N8N2_9BACT</name>
<comment type="caution">
    <text evidence="2">The sequence shown here is derived from an EMBL/GenBank/DDBJ whole genome shotgun (WGS) entry which is preliminary data.</text>
</comment>
<accession>A0A2W5N8N2</accession>
<feature type="transmembrane region" description="Helical" evidence="1">
    <location>
        <begin position="190"/>
        <end position="210"/>
    </location>
</feature>
<evidence type="ECO:0000256" key="1">
    <source>
        <dbReference type="SAM" id="Phobius"/>
    </source>
</evidence>
<protein>
    <submittedName>
        <fullName evidence="2">Uncharacterized protein</fullName>
    </submittedName>
</protein>
<evidence type="ECO:0000313" key="2">
    <source>
        <dbReference type="EMBL" id="PZQ48898.1"/>
    </source>
</evidence>